<keyword evidence="2" id="KW-1185">Reference proteome</keyword>
<accession>A0A329QHF9</accession>
<organism evidence="1 2">
    <name type="scientific">Phytoactinopolyspora halophila</name>
    <dbReference type="NCBI Taxonomy" id="1981511"/>
    <lineage>
        <taxon>Bacteria</taxon>
        <taxon>Bacillati</taxon>
        <taxon>Actinomycetota</taxon>
        <taxon>Actinomycetes</taxon>
        <taxon>Jiangellales</taxon>
        <taxon>Jiangellaceae</taxon>
        <taxon>Phytoactinopolyspora</taxon>
    </lineage>
</organism>
<dbReference type="Proteomes" id="UP000250462">
    <property type="component" value="Unassembled WGS sequence"/>
</dbReference>
<evidence type="ECO:0000313" key="2">
    <source>
        <dbReference type="Proteomes" id="UP000250462"/>
    </source>
</evidence>
<dbReference type="EMBL" id="QMIG01000022">
    <property type="protein sequence ID" value="RAW11169.1"/>
    <property type="molecule type" value="Genomic_DNA"/>
</dbReference>
<comment type="caution">
    <text evidence="1">The sequence shown here is derived from an EMBL/GenBank/DDBJ whole genome shotgun (WGS) entry which is preliminary data.</text>
</comment>
<name>A0A329QHF9_9ACTN</name>
<dbReference type="AlphaFoldDB" id="A0A329QHF9"/>
<evidence type="ECO:0008006" key="3">
    <source>
        <dbReference type="Google" id="ProtNLM"/>
    </source>
</evidence>
<sequence length="69" mass="7212">MRDFVKRIRHELGTLVGGLSTAGLLGVFEAAVMDVTNEVAAGVVAVGAAIASRLSPENVETDFLKLDRG</sequence>
<evidence type="ECO:0000313" key="1">
    <source>
        <dbReference type="EMBL" id="RAW11169.1"/>
    </source>
</evidence>
<gene>
    <name evidence="1" type="ORF">DPM12_17670</name>
</gene>
<reference evidence="1 2" key="1">
    <citation type="submission" date="2018-06" db="EMBL/GenBank/DDBJ databases">
        <title>Phytoactinopolyspora halophila sp. nov., a novel halophilic actinomycete isolated from a saline soil in China.</title>
        <authorList>
            <person name="Tang S.-K."/>
        </authorList>
    </citation>
    <scope>NUCLEOTIDE SEQUENCE [LARGE SCALE GENOMIC DNA]</scope>
    <source>
        <strain evidence="1 2">YIM 96934</strain>
    </source>
</reference>
<proteinExistence type="predicted"/>
<protein>
    <recommendedName>
        <fullName evidence="3">Holin</fullName>
    </recommendedName>
</protein>